<accession>A0A401IWI6</accession>
<dbReference type="NCBIfam" id="TIGR00762">
    <property type="entry name" value="DegV"/>
    <property type="match status" value="1"/>
</dbReference>
<evidence type="ECO:0000256" key="1">
    <source>
        <dbReference type="ARBA" id="ARBA00023121"/>
    </source>
</evidence>
<keyword evidence="3" id="KW-1185">Reference proteome</keyword>
<dbReference type="InterPro" id="IPR003797">
    <property type="entry name" value="DegV"/>
</dbReference>
<gene>
    <name evidence="2" type="primary">degV</name>
    <name evidence="2" type="ORF">LFYK43_23240</name>
</gene>
<dbReference type="Gene3D" id="3.30.1180.10">
    <property type="match status" value="1"/>
</dbReference>
<dbReference type="SUPFAM" id="SSF82549">
    <property type="entry name" value="DAK1/DegV-like"/>
    <property type="match status" value="1"/>
</dbReference>
<reference evidence="2 3" key="1">
    <citation type="journal article" date="2019" name="Int. J. Syst. Evol. Microbiol.">
        <title>Lactobacillus salitolerans sp. nov., a novel lactic acid bacterium isolated from spent mushroom substrates.</title>
        <authorList>
            <person name="Tohno M."/>
            <person name="Tanizawa Y."/>
            <person name="Kojima Y."/>
            <person name="Sakamoto M."/>
            <person name="Nakamura Y."/>
            <person name="Ohkuma M."/>
            <person name="Kobayashi H."/>
        </authorList>
    </citation>
    <scope>NUCLEOTIDE SEQUENCE [LARGE SCALE GENOMIC DNA]</scope>
    <source>
        <strain evidence="2 3">YK43</strain>
    </source>
</reference>
<sequence length="288" mass="30898">MSQAIKIVTDSSVLLTPNEIKENSLTIVPLSVEVGGKNYVDGENITRAELVEALKNGQIPKTSQPALGQFVDTFDKLGADGSEVIAILLSDVLSGTFDTAQKAAEMTDTKVTVINSKSTDRGLAFQVLAAAQDVRDGKNIAEIKEHCAEIYSRTSIEVLIDSLDCIVAGGRISKMTGLIAKLANIKVVVELHDKTLDVVSKGRSSKSLIRFVEKIADLHKSENNPIQALALPNVAADQSMLDKVKQILIGDRPDTPFIADLTSPIIITHTGLKAIGVITLASKPREQF</sequence>
<dbReference type="PANTHER" id="PTHR33434:SF8">
    <property type="entry name" value="DEGV DOMAIN-CONTAINING PROTEIN SPR1019"/>
    <property type="match status" value="1"/>
</dbReference>
<dbReference type="Proteomes" id="UP000286848">
    <property type="component" value="Unassembled WGS sequence"/>
</dbReference>
<name>A0A401IWI6_9LACO</name>
<dbReference type="GO" id="GO:0008289">
    <property type="term" value="F:lipid binding"/>
    <property type="evidence" value="ECO:0007669"/>
    <property type="project" value="UniProtKB-KW"/>
</dbReference>
<dbReference type="PROSITE" id="PS51482">
    <property type="entry name" value="DEGV"/>
    <property type="match status" value="1"/>
</dbReference>
<keyword evidence="1" id="KW-0446">Lipid-binding</keyword>
<dbReference type="InterPro" id="IPR050270">
    <property type="entry name" value="DegV_domain_contain"/>
</dbReference>
<proteinExistence type="predicted"/>
<dbReference type="AlphaFoldDB" id="A0A401IWI6"/>
<dbReference type="Pfam" id="PF02645">
    <property type="entry name" value="DegV"/>
    <property type="match status" value="1"/>
</dbReference>
<evidence type="ECO:0000313" key="2">
    <source>
        <dbReference type="EMBL" id="GBG95865.1"/>
    </source>
</evidence>
<dbReference type="EMBL" id="BFFP01000065">
    <property type="protein sequence ID" value="GBG95865.1"/>
    <property type="molecule type" value="Genomic_DNA"/>
</dbReference>
<dbReference type="OrthoDB" id="5429275at2"/>
<dbReference type="Gene3D" id="3.40.50.10170">
    <property type="match status" value="1"/>
</dbReference>
<comment type="caution">
    <text evidence="2">The sequence shown here is derived from an EMBL/GenBank/DDBJ whole genome shotgun (WGS) entry which is preliminary data.</text>
</comment>
<evidence type="ECO:0000313" key="3">
    <source>
        <dbReference type="Proteomes" id="UP000286848"/>
    </source>
</evidence>
<dbReference type="RefSeq" id="WP_124978532.1">
    <property type="nucleotide sequence ID" value="NZ_BFFP01000065.1"/>
</dbReference>
<organism evidence="2 3">
    <name type="scientific">Ligilactobacillus salitolerans</name>
    <dbReference type="NCBI Taxonomy" id="1808352"/>
    <lineage>
        <taxon>Bacteria</taxon>
        <taxon>Bacillati</taxon>
        <taxon>Bacillota</taxon>
        <taxon>Bacilli</taxon>
        <taxon>Lactobacillales</taxon>
        <taxon>Lactobacillaceae</taxon>
        <taxon>Ligilactobacillus</taxon>
    </lineage>
</organism>
<dbReference type="InterPro" id="IPR043168">
    <property type="entry name" value="DegV_C"/>
</dbReference>
<protein>
    <submittedName>
        <fullName evidence="2">DegV family protein</fullName>
    </submittedName>
</protein>
<dbReference type="PANTHER" id="PTHR33434">
    <property type="entry name" value="DEGV DOMAIN-CONTAINING PROTEIN DR_1986-RELATED"/>
    <property type="match status" value="1"/>
</dbReference>